<dbReference type="InterPro" id="IPR003660">
    <property type="entry name" value="HAMP_dom"/>
</dbReference>
<dbReference type="InterPro" id="IPR004358">
    <property type="entry name" value="Sig_transdc_His_kin-like_C"/>
</dbReference>
<dbReference type="GO" id="GO:0005886">
    <property type="term" value="C:plasma membrane"/>
    <property type="evidence" value="ECO:0007669"/>
    <property type="project" value="UniProtKB-SubCell"/>
</dbReference>
<dbReference type="InterPro" id="IPR005467">
    <property type="entry name" value="His_kinase_dom"/>
</dbReference>
<dbReference type="SMART" id="SM00387">
    <property type="entry name" value="HATPase_c"/>
    <property type="match status" value="1"/>
</dbReference>
<keyword evidence="10" id="KW-0472">Membrane</keyword>
<feature type="domain" description="Histidine kinase" evidence="11">
    <location>
        <begin position="239"/>
        <end position="445"/>
    </location>
</feature>
<dbReference type="PANTHER" id="PTHR44936:SF10">
    <property type="entry name" value="SENSOR PROTEIN RSTB"/>
    <property type="match status" value="1"/>
</dbReference>
<sequence length="445" mass="50898">MFNLRASYFLRLCALVIAGSILLFAVIDYLVNHTEFRMSQIKVAHQQELIALGKQAEQLYLSGDMAALSKYVKNIERDHDTWAAVVQRELTPLAGTQLQQYYLDEFTLGRDVRWKIHLYFARNPVMDIPFADDKTHFLIQLPSHMRPGNYWQIAYILLQFCVPFLVLTGICWLLYRAIMKPLKQLEQSTRAFADGDLDSRIGDKISSRDAEFKQIAATFDKMANCTANTIRAQRQFIADFSHEIRTPIARIETALECHKSGLDQQDMLSRVTKNTHTMRELAENTLTLTWLENERFCPHTDTENTPFDLVDLIDCIAEEVKFEAPHLQINLELPDSKTLNSDARVLGQVIENVMRNASRFAKSSIFVKLDNTTMQIIDDGPGVSDNELTDIFKPFYRSHGYSHTQPESDSFGLGLALCKRQMERLNGQIYAKNNSDSGLCIVIKL</sequence>
<dbReference type="Pfam" id="PF16750">
    <property type="entry name" value="HK_sensor"/>
    <property type="match status" value="1"/>
</dbReference>
<dbReference type="EMBL" id="JWIC01000007">
    <property type="protein sequence ID" value="KID55640.1"/>
    <property type="molecule type" value="Genomic_DNA"/>
</dbReference>
<dbReference type="OrthoDB" id="9804645at2"/>
<dbReference type="SUPFAM" id="SSF47384">
    <property type="entry name" value="Homodimeric domain of signal transducing histidine kinase"/>
    <property type="match status" value="1"/>
</dbReference>
<feature type="domain" description="HAMP" evidence="12">
    <location>
        <begin position="176"/>
        <end position="231"/>
    </location>
</feature>
<keyword evidence="10" id="KW-0812">Transmembrane</keyword>
<dbReference type="SMART" id="SM00388">
    <property type="entry name" value="HisKA"/>
    <property type="match status" value="1"/>
</dbReference>
<dbReference type="EMBL" id="JWIC01000007">
    <property type="protein sequence ID" value="KID56362.1"/>
    <property type="molecule type" value="Genomic_DNA"/>
</dbReference>
<dbReference type="RefSeq" id="WP_039610218.1">
    <property type="nucleotide sequence ID" value="NZ_JWIC01000007.1"/>
</dbReference>
<dbReference type="Gene3D" id="1.10.287.130">
    <property type="match status" value="1"/>
</dbReference>
<evidence type="ECO:0000256" key="8">
    <source>
        <dbReference type="ARBA" id="ARBA00022777"/>
    </source>
</evidence>
<dbReference type="InterPro" id="IPR031930">
    <property type="entry name" value="HK_sensor"/>
</dbReference>
<dbReference type="Pfam" id="PF00512">
    <property type="entry name" value="HisKA"/>
    <property type="match status" value="1"/>
</dbReference>
<comment type="caution">
    <text evidence="13">The sequence shown here is derived from an EMBL/GenBank/DDBJ whole genome shotgun (WGS) entry which is preliminary data.</text>
</comment>
<dbReference type="EC" id="2.7.13.3" evidence="3"/>
<dbReference type="InterPro" id="IPR036890">
    <property type="entry name" value="HATPase_C_sf"/>
</dbReference>
<comment type="subcellular location">
    <subcellularLocation>
        <location evidence="2">Cell membrane</location>
        <topology evidence="2">Multi-pass membrane protein</topology>
    </subcellularLocation>
</comment>
<dbReference type="Gene3D" id="3.30.565.10">
    <property type="entry name" value="Histidine kinase-like ATPase, C-terminal domain"/>
    <property type="match status" value="1"/>
</dbReference>
<accession>A0A0C1Q827</accession>
<keyword evidence="9" id="KW-0067">ATP-binding</keyword>
<protein>
    <recommendedName>
        <fullName evidence="3">histidine kinase</fullName>
        <ecNumber evidence="3">2.7.13.3</ecNumber>
    </recommendedName>
</protein>
<keyword evidence="7" id="KW-0547">Nucleotide-binding</keyword>
<proteinExistence type="predicted"/>
<evidence type="ECO:0000256" key="6">
    <source>
        <dbReference type="ARBA" id="ARBA00022679"/>
    </source>
</evidence>
<dbReference type="Pfam" id="PF02518">
    <property type="entry name" value="HATPase_c"/>
    <property type="match status" value="1"/>
</dbReference>
<dbReference type="InterPro" id="IPR036097">
    <property type="entry name" value="HisK_dim/P_sf"/>
</dbReference>
<evidence type="ECO:0000259" key="12">
    <source>
        <dbReference type="PROSITE" id="PS50885"/>
    </source>
</evidence>
<evidence type="ECO:0000256" key="3">
    <source>
        <dbReference type="ARBA" id="ARBA00012438"/>
    </source>
</evidence>
<dbReference type="PRINTS" id="PR00344">
    <property type="entry name" value="BCTRLSENSOR"/>
</dbReference>
<evidence type="ECO:0000256" key="4">
    <source>
        <dbReference type="ARBA" id="ARBA00022475"/>
    </source>
</evidence>
<dbReference type="InterPro" id="IPR003661">
    <property type="entry name" value="HisK_dim/P_dom"/>
</dbReference>
<evidence type="ECO:0000256" key="5">
    <source>
        <dbReference type="ARBA" id="ARBA00022553"/>
    </source>
</evidence>
<dbReference type="SMART" id="SM00304">
    <property type="entry name" value="HAMP"/>
    <property type="match status" value="1"/>
</dbReference>
<evidence type="ECO:0000256" key="1">
    <source>
        <dbReference type="ARBA" id="ARBA00000085"/>
    </source>
</evidence>
<dbReference type="Pfam" id="PF00672">
    <property type="entry name" value="HAMP"/>
    <property type="match status" value="1"/>
</dbReference>
<comment type="catalytic activity">
    <reaction evidence="1">
        <text>ATP + protein L-histidine = ADP + protein N-phospho-L-histidine.</text>
        <dbReference type="EC" id="2.7.13.3"/>
    </reaction>
</comment>
<keyword evidence="6" id="KW-0808">Transferase</keyword>
<organism evidence="13 15">
    <name type="scientific">Pseudoalteromonas luteoviolacea</name>
    <dbReference type="NCBI Taxonomy" id="43657"/>
    <lineage>
        <taxon>Bacteria</taxon>
        <taxon>Pseudomonadati</taxon>
        <taxon>Pseudomonadota</taxon>
        <taxon>Gammaproteobacteria</taxon>
        <taxon>Alteromonadales</taxon>
        <taxon>Pseudoalteromonadaceae</taxon>
        <taxon>Pseudoalteromonas</taxon>
    </lineage>
</organism>
<evidence type="ECO:0000256" key="10">
    <source>
        <dbReference type="SAM" id="Phobius"/>
    </source>
</evidence>
<evidence type="ECO:0000259" key="11">
    <source>
        <dbReference type="PROSITE" id="PS50109"/>
    </source>
</evidence>
<dbReference type="SUPFAM" id="SSF55874">
    <property type="entry name" value="ATPase domain of HSP90 chaperone/DNA topoisomerase II/histidine kinase"/>
    <property type="match status" value="1"/>
</dbReference>
<dbReference type="InterPro" id="IPR038428">
    <property type="entry name" value="HK_sensor_dom_sf"/>
</dbReference>
<evidence type="ECO:0000313" key="15">
    <source>
        <dbReference type="Proteomes" id="UP000031327"/>
    </source>
</evidence>
<evidence type="ECO:0000256" key="7">
    <source>
        <dbReference type="ARBA" id="ARBA00022741"/>
    </source>
</evidence>
<dbReference type="PANTHER" id="PTHR44936">
    <property type="entry name" value="SENSOR PROTEIN CREC"/>
    <property type="match status" value="1"/>
</dbReference>
<keyword evidence="10" id="KW-1133">Transmembrane helix</keyword>
<evidence type="ECO:0000313" key="13">
    <source>
        <dbReference type="EMBL" id="KID55640.1"/>
    </source>
</evidence>
<dbReference type="PROSITE" id="PS50109">
    <property type="entry name" value="HIS_KIN"/>
    <property type="match status" value="1"/>
</dbReference>
<dbReference type="Gene3D" id="3.30.450.170">
    <property type="entry name" value="Two-component histidine kinase, sensor domain"/>
    <property type="match status" value="1"/>
</dbReference>
<dbReference type="InterPro" id="IPR050980">
    <property type="entry name" value="2C_sensor_his_kinase"/>
</dbReference>
<dbReference type="Gene3D" id="6.10.340.10">
    <property type="match status" value="1"/>
</dbReference>
<dbReference type="CDD" id="cd06225">
    <property type="entry name" value="HAMP"/>
    <property type="match status" value="1"/>
</dbReference>
<evidence type="ECO:0000313" key="14">
    <source>
        <dbReference type="EMBL" id="KID56362.1"/>
    </source>
</evidence>
<keyword evidence="8" id="KW-0418">Kinase</keyword>
<keyword evidence="5" id="KW-0597">Phosphoprotein</keyword>
<dbReference type="PROSITE" id="PS50885">
    <property type="entry name" value="HAMP"/>
    <property type="match status" value="1"/>
</dbReference>
<dbReference type="GO" id="GO:0000155">
    <property type="term" value="F:phosphorelay sensor kinase activity"/>
    <property type="evidence" value="ECO:0007669"/>
    <property type="project" value="InterPro"/>
</dbReference>
<dbReference type="AlphaFoldDB" id="A0A0C1Q827"/>
<dbReference type="CDD" id="cd00082">
    <property type="entry name" value="HisKA"/>
    <property type="match status" value="1"/>
</dbReference>
<dbReference type="GO" id="GO:0005524">
    <property type="term" value="F:ATP binding"/>
    <property type="evidence" value="ECO:0007669"/>
    <property type="project" value="UniProtKB-KW"/>
</dbReference>
<keyword evidence="4" id="KW-1003">Cell membrane</keyword>
<dbReference type="SUPFAM" id="SSF158472">
    <property type="entry name" value="HAMP domain-like"/>
    <property type="match status" value="1"/>
</dbReference>
<reference evidence="13 15" key="1">
    <citation type="submission" date="2014-12" db="EMBL/GenBank/DDBJ databases">
        <title>Draft Genome Sequence of Pseudoalteromonas luteoviolacea HI1.</title>
        <authorList>
            <person name="Asahina A.Y."/>
            <person name="Hadfield M.G."/>
        </authorList>
    </citation>
    <scope>NUCLEOTIDE SEQUENCE [LARGE SCALE GENOMIC DNA]</scope>
    <source>
        <strain evidence="13 15">HI1</strain>
    </source>
</reference>
<dbReference type="Proteomes" id="UP000031327">
    <property type="component" value="Unassembled WGS sequence"/>
</dbReference>
<dbReference type="InterPro" id="IPR003594">
    <property type="entry name" value="HATPase_dom"/>
</dbReference>
<evidence type="ECO:0000256" key="9">
    <source>
        <dbReference type="ARBA" id="ARBA00022840"/>
    </source>
</evidence>
<name>A0A0C1Q827_9GAMM</name>
<feature type="transmembrane region" description="Helical" evidence="10">
    <location>
        <begin position="153"/>
        <end position="175"/>
    </location>
</feature>
<gene>
    <name evidence="13" type="ORF">JF50_14635</name>
    <name evidence="14" type="ORF">JF50_19245</name>
</gene>
<feature type="transmembrane region" description="Helical" evidence="10">
    <location>
        <begin position="12"/>
        <end position="31"/>
    </location>
</feature>
<evidence type="ECO:0000256" key="2">
    <source>
        <dbReference type="ARBA" id="ARBA00004651"/>
    </source>
</evidence>